<name>A0A0P1GJR0_9RHOB</name>
<sequence>MFGFVPADQQTCLEMKLRALERFTIFPIAEADAP</sequence>
<reference evidence="1 2" key="1">
    <citation type="submission" date="2015-09" db="EMBL/GenBank/DDBJ databases">
        <authorList>
            <consortium name="Swine Surveillance"/>
        </authorList>
    </citation>
    <scope>NUCLEOTIDE SEQUENCE [LARGE SCALE GENOMIC DNA]</scope>
    <source>
        <strain evidence="1 2">CECT 7557</strain>
    </source>
</reference>
<gene>
    <name evidence="1" type="ORF">TRM7557_03902</name>
</gene>
<keyword evidence="2" id="KW-1185">Reference proteome</keyword>
<accession>A0A0P1GJR0</accession>
<proteinExistence type="predicted"/>
<protein>
    <submittedName>
        <fullName evidence="1">Uncharacterized protein</fullName>
    </submittedName>
</protein>
<dbReference type="AlphaFoldDB" id="A0A0P1GJR0"/>
<organism evidence="1 2">
    <name type="scientific">Tritonibacter multivorans</name>
    <dbReference type="NCBI Taxonomy" id="928856"/>
    <lineage>
        <taxon>Bacteria</taxon>
        <taxon>Pseudomonadati</taxon>
        <taxon>Pseudomonadota</taxon>
        <taxon>Alphaproteobacteria</taxon>
        <taxon>Rhodobacterales</taxon>
        <taxon>Paracoccaceae</taxon>
        <taxon>Tritonibacter</taxon>
    </lineage>
</organism>
<dbReference type="EMBL" id="CYSD01000043">
    <property type="protein sequence ID" value="CUH82374.1"/>
    <property type="molecule type" value="Genomic_DNA"/>
</dbReference>
<dbReference type="Proteomes" id="UP000052022">
    <property type="component" value="Unassembled WGS sequence"/>
</dbReference>
<evidence type="ECO:0000313" key="2">
    <source>
        <dbReference type="Proteomes" id="UP000052022"/>
    </source>
</evidence>
<evidence type="ECO:0000313" key="1">
    <source>
        <dbReference type="EMBL" id="CUH82374.1"/>
    </source>
</evidence>